<protein>
    <submittedName>
        <fullName evidence="1">Uncharacterized protein</fullName>
    </submittedName>
</protein>
<proteinExistence type="predicted"/>
<evidence type="ECO:0000313" key="2">
    <source>
        <dbReference type="Proteomes" id="UP000281406"/>
    </source>
</evidence>
<name>A0A3N0XMP2_ANAGA</name>
<organism evidence="1 2">
    <name type="scientific">Anabarilius grahami</name>
    <name type="common">Kanglang fish</name>
    <name type="synonym">Barilius grahami</name>
    <dbReference type="NCBI Taxonomy" id="495550"/>
    <lineage>
        <taxon>Eukaryota</taxon>
        <taxon>Metazoa</taxon>
        <taxon>Chordata</taxon>
        <taxon>Craniata</taxon>
        <taxon>Vertebrata</taxon>
        <taxon>Euteleostomi</taxon>
        <taxon>Actinopterygii</taxon>
        <taxon>Neopterygii</taxon>
        <taxon>Teleostei</taxon>
        <taxon>Ostariophysi</taxon>
        <taxon>Cypriniformes</taxon>
        <taxon>Xenocyprididae</taxon>
        <taxon>Xenocypridinae</taxon>
        <taxon>Xenocypridinae incertae sedis</taxon>
        <taxon>Anabarilius</taxon>
    </lineage>
</organism>
<keyword evidence="2" id="KW-1185">Reference proteome</keyword>
<dbReference type="AlphaFoldDB" id="A0A3N0XMP2"/>
<evidence type="ECO:0000313" key="1">
    <source>
        <dbReference type="EMBL" id="ROI79306.1"/>
    </source>
</evidence>
<reference evidence="1 2" key="1">
    <citation type="submission" date="2018-10" db="EMBL/GenBank/DDBJ databases">
        <title>Genome assembly for a Yunnan-Guizhou Plateau 3E fish, Anabarilius grahami (Regan), and its evolutionary and genetic applications.</title>
        <authorList>
            <person name="Jiang W."/>
        </authorList>
    </citation>
    <scope>NUCLEOTIDE SEQUENCE [LARGE SCALE GENOMIC DNA]</scope>
    <source>
        <strain evidence="1">AG-KIZ</strain>
        <tissue evidence="1">Muscle</tissue>
    </source>
</reference>
<sequence length="89" mass="10091">MKNGTSKLECGGPLLLRVHKRRSWRKPLLDTLRLTASGGADHTMRSENEIPARHQLDVEVGYYIIKSVFSTHVKVQARFKTEAKDAETN</sequence>
<gene>
    <name evidence="1" type="ORF">DPX16_7194</name>
</gene>
<accession>A0A3N0XMP2</accession>
<dbReference type="EMBL" id="RJVU01068486">
    <property type="protein sequence ID" value="ROI79306.1"/>
    <property type="molecule type" value="Genomic_DNA"/>
</dbReference>
<comment type="caution">
    <text evidence="1">The sequence shown here is derived from an EMBL/GenBank/DDBJ whole genome shotgun (WGS) entry which is preliminary data.</text>
</comment>
<dbReference type="Proteomes" id="UP000281406">
    <property type="component" value="Unassembled WGS sequence"/>
</dbReference>